<name>T0LB83_COLGC</name>
<dbReference type="PANTHER" id="PTHR47785">
    <property type="entry name" value="ZN(II)2CYS6 TRANSCRIPTION FACTOR (EUROFUNG)-RELATED-RELATED"/>
    <property type="match status" value="1"/>
</dbReference>
<dbReference type="EMBL" id="AMYD01002456">
    <property type="protein sequence ID" value="EQB48991.1"/>
    <property type="molecule type" value="Genomic_DNA"/>
</dbReference>
<evidence type="ECO:0000313" key="3">
    <source>
        <dbReference type="Proteomes" id="UP000015530"/>
    </source>
</evidence>
<comment type="caution">
    <text evidence="2">The sequence shown here is derived from an EMBL/GenBank/DDBJ whole genome shotgun (WGS) entry which is preliminary data.</text>
</comment>
<feature type="region of interest" description="Disordered" evidence="1">
    <location>
        <begin position="1"/>
        <end position="26"/>
    </location>
</feature>
<organism evidence="2 3">
    <name type="scientific">Colletotrichum gloeosporioides (strain Cg-14)</name>
    <name type="common">Anthracnose fungus</name>
    <name type="synonym">Glomerella cingulata</name>
    <dbReference type="NCBI Taxonomy" id="1237896"/>
    <lineage>
        <taxon>Eukaryota</taxon>
        <taxon>Fungi</taxon>
        <taxon>Dikarya</taxon>
        <taxon>Ascomycota</taxon>
        <taxon>Pezizomycotina</taxon>
        <taxon>Sordariomycetes</taxon>
        <taxon>Hypocreomycetidae</taxon>
        <taxon>Glomerellales</taxon>
        <taxon>Glomerellaceae</taxon>
        <taxon>Colletotrichum</taxon>
        <taxon>Colletotrichum gloeosporioides species complex</taxon>
    </lineage>
</organism>
<dbReference type="InterPro" id="IPR053181">
    <property type="entry name" value="EcdB-like_regulator"/>
</dbReference>
<evidence type="ECO:0000313" key="2">
    <source>
        <dbReference type="EMBL" id="EQB48991.1"/>
    </source>
</evidence>
<sequence>MSEETERHQRDHQPISTSDDHVSFTQDQGRTSTSFLWQIPIPSLWSIAQRYAGRGQNAGLDPSNGALPGFVHLLLGSQLPFECYAQESRLASEFVAGGDLPAVAVPTRPMLKKYRGDYFVKANDWFPLLSAKRWTSLFELAEASWHQDDSLHVAIILLTMALGAAPDQPDSSVTSSPAHSFFRQAVRMVGRAMTFTPALEIAQAKFLIGFVRDYLVKSSQLKNKPLVVEELQSQLEKWKQILPEDIQFSIADCRPLFDDHREFLRMQFHCAQALLCWPTIVSVIDAIEQGSETPLAAESATKCNLFAASAVMIFQGAVEQLCSRTVVTWLVCEA</sequence>
<accession>T0LB83</accession>
<dbReference type="Proteomes" id="UP000015530">
    <property type="component" value="Unassembled WGS sequence"/>
</dbReference>
<dbReference type="AlphaFoldDB" id="T0LB83"/>
<protein>
    <submittedName>
        <fullName evidence="2">Uncharacterized protein</fullName>
    </submittedName>
</protein>
<dbReference type="CDD" id="cd12148">
    <property type="entry name" value="fungal_TF_MHR"/>
    <property type="match status" value="1"/>
</dbReference>
<feature type="compositionally biased region" description="Basic and acidic residues" evidence="1">
    <location>
        <begin position="1"/>
        <end position="22"/>
    </location>
</feature>
<evidence type="ECO:0000256" key="1">
    <source>
        <dbReference type="SAM" id="MobiDB-lite"/>
    </source>
</evidence>
<proteinExistence type="predicted"/>
<reference evidence="3" key="1">
    <citation type="journal article" date="2013" name="Mol. Plant Microbe Interact.">
        <title>Global aspects of pacC regulation of pathogenicity genes in Colletotrichum gloeosporioides as revealed by transcriptome analysis.</title>
        <authorList>
            <person name="Alkan N."/>
            <person name="Meng X."/>
            <person name="Friedlander G."/>
            <person name="Reuveni E."/>
            <person name="Sukno S."/>
            <person name="Sherman A."/>
            <person name="Thon M."/>
            <person name="Fluhr R."/>
            <person name="Prusky D."/>
        </authorList>
    </citation>
    <scope>NUCLEOTIDE SEQUENCE [LARGE SCALE GENOMIC DNA]</scope>
    <source>
        <strain evidence="3">Cg-14</strain>
    </source>
</reference>
<gene>
    <name evidence="2" type="ORF">CGLO_11726</name>
</gene>
<dbReference type="HOGENOM" id="CLU_831573_0_0_1"/>